<keyword evidence="2" id="KW-1185">Reference proteome</keyword>
<dbReference type="InterPro" id="IPR003428">
    <property type="entry name" value="MAM33"/>
</dbReference>
<dbReference type="Proteomes" id="UP000077202">
    <property type="component" value="Unassembled WGS sequence"/>
</dbReference>
<name>A0A176WMF7_MARPO</name>
<comment type="caution">
    <text evidence="1">The sequence shown here is derived from an EMBL/GenBank/DDBJ whole genome shotgun (WGS) entry which is preliminary data.</text>
</comment>
<protein>
    <submittedName>
        <fullName evidence="1">Uncharacterized protein</fullName>
    </submittedName>
</protein>
<dbReference type="InterPro" id="IPR036561">
    <property type="entry name" value="MAM33_sf"/>
</dbReference>
<reference evidence="1" key="1">
    <citation type="submission" date="2016-03" db="EMBL/GenBank/DDBJ databases">
        <title>Mechanisms controlling the formation of the plant cell surface in tip-growing cells are functionally conserved among land plants.</title>
        <authorList>
            <person name="Honkanen S."/>
            <person name="Jones V.A."/>
            <person name="Morieri G."/>
            <person name="Champion C."/>
            <person name="Hetherington A.J."/>
            <person name="Kelly S."/>
            <person name="Saint-Marcoux D."/>
            <person name="Proust H."/>
            <person name="Prescott H."/>
            <person name="Dolan L."/>
        </authorList>
    </citation>
    <scope>NUCLEOTIDE SEQUENCE [LARGE SCALE GENOMIC DNA]</scope>
    <source>
        <tissue evidence="1">Whole gametophyte</tissue>
    </source>
</reference>
<dbReference type="SUPFAM" id="SSF54529">
    <property type="entry name" value="Mitochondrial glycoprotein MAM33-like"/>
    <property type="match status" value="1"/>
</dbReference>
<gene>
    <name evidence="1" type="ORF">AXG93_4280s1030</name>
</gene>
<dbReference type="Pfam" id="PF02330">
    <property type="entry name" value="MAM33"/>
    <property type="match status" value="1"/>
</dbReference>
<dbReference type="Gene3D" id="3.10.280.10">
    <property type="entry name" value="Mitochondrial glycoprotein"/>
    <property type="match status" value="1"/>
</dbReference>
<evidence type="ECO:0000313" key="1">
    <source>
        <dbReference type="EMBL" id="OAE34054.1"/>
    </source>
</evidence>
<sequence>MRGVGICRRTAAAAALWGLQSSRLVSHGVSGGAPSSTLAKGFACRIGGEMGGFGIVGRSRCENLSRSFATAHKSQLRGELLGEDHPTGLLHVLRCEIDDLRTQAEAIASRSPPKPFKLVKDEPGELEITLERTYGLEDITVGCILQLVPKDYQRDPVQGEDPDMRKKMLQLTISIRKGAEYPVLKLLCEGYRDGFAVHQVDLKSDAPGETVYRPYFS</sequence>
<dbReference type="EMBL" id="LVLJ01000456">
    <property type="protein sequence ID" value="OAE34054.1"/>
    <property type="molecule type" value="Genomic_DNA"/>
</dbReference>
<dbReference type="GO" id="GO:0005759">
    <property type="term" value="C:mitochondrial matrix"/>
    <property type="evidence" value="ECO:0007669"/>
    <property type="project" value="InterPro"/>
</dbReference>
<accession>A0A176WMF7</accession>
<dbReference type="AlphaFoldDB" id="A0A176WMF7"/>
<organism evidence="1 2">
    <name type="scientific">Marchantia polymorpha subsp. ruderalis</name>
    <dbReference type="NCBI Taxonomy" id="1480154"/>
    <lineage>
        <taxon>Eukaryota</taxon>
        <taxon>Viridiplantae</taxon>
        <taxon>Streptophyta</taxon>
        <taxon>Embryophyta</taxon>
        <taxon>Marchantiophyta</taxon>
        <taxon>Marchantiopsida</taxon>
        <taxon>Marchantiidae</taxon>
        <taxon>Marchantiales</taxon>
        <taxon>Marchantiaceae</taxon>
        <taxon>Marchantia</taxon>
    </lineage>
</organism>
<proteinExistence type="predicted"/>
<evidence type="ECO:0000313" key="2">
    <source>
        <dbReference type="Proteomes" id="UP000077202"/>
    </source>
</evidence>